<accession>A0A1R1Q9F4</accession>
<evidence type="ECO:0000313" key="1">
    <source>
        <dbReference type="EMBL" id="OMH99336.1"/>
    </source>
</evidence>
<evidence type="ECO:0000313" key="2">
    <source>
        <dbReference type="Proteomes" id="UP000187367"/>
    </source>
</evidence>
<keyword evidence="2" id="KW-1185">Reference proteome</keyword>
<dbReference type="Proteomes" id="UP000187367">
    <property type="component" value="Unassembled WGS sequence"/>
</dbReference>
<comment type="caution">
    <text evidence="1">The sequence shown here is derived from an EMBL/GenBank/DDBJ whole genome shotgun (WGS) entry which is preliminary data.</text>
</comment>
<organism evidence="1 2">
    <name type="scientific">Bacillus swezeyi</name>
    <dbReference type="NCBI Taxonomy" id="1925020"/>
    <lineage>
        <taxon>Bacteria</taxon>
        <taxon>Bacillati</taxon>
        <taxon>Bacillota</taxon>
        <taxon>Bacilli</taxon>
        <taxon>Bacillales</taxon>
        <taxon>Bacillaceae</taxon>
        <taxon>Bacillus</taxon>
    </lineage>
</organism>
<reference evidence="1 2" key="1">
    <citation type="submission" date="2017-01" db="EMBL/GenBank/DDBJ databases">
        <title>Bacillus phylogenomics.</title>
        <authorList>
            <person name="Dunlap C."/>
        </authorList>
    </citation>
    <scope>NUCLEOTIDE SEQUENCE [LARGE SCALE GENOMIC DNA]</scope>
    <source>
        <strain evidence="1 2">NRRL B-41282</strain>
    </source>
</reference>
<dbReference type="OrthoDB" id="9802472at2"/>
<evidence type="ECO:0008006" key="3">
    <source>
        <dbReference type="Google" id="ProtNLM"/>
    </source>
</evidence>
<accession>A0A1R1RLR9</accession>
<protein>
    <recommendedName>
        <fullName evidence="3">ATP-dependent DNA ligase family profile domain-containing protein</fullName>
    </recommendedName>
</protein>
<dbReference type="AlphaFoldDB" id="A0A1R1RLR9"/>
<dbReference type="EMBL" id="MTJL01000047">
    <property type="protein sequence ID" value="OMH99336.1"/>
    <property type="molecule type" value="Genomic_DNA"/>
</dbReference>
<dbReference type="SUPFAM" id="SSF56091">
    <property type="entry name" value="DNA ligase/mRNA capping enzyme, catalytic domain"/>
    <property type="match status" value="1"/>
</dbReference>
<proteinExistence type="predicted"/>
<name>A0A1R1RLR9_9BACI</name>
<sequence>MEKTKRDYPLDEILIPMGGTTVKDLDKMDELWESDDYAADEKYDGSRFFSRRVSVKDGLPVEKTPNVPHLNKIFRKYPLLILDGEVYIERGNSSDVVSIMGATPEKAIERQEERGY</sequence>
<gene>
    <name evidence="1" type="ORF">BW143_20210</name>
</gene>
<dbReference type="RefSeq" id="WP_076762852.1">
    <property type="nucleotide sequence ID" value="NZ_JARMMH010000015.1"/>
</dbReference>